<dbReference type="EMBL" id="OV696687">
    <property type="protein sequence ID" value="CAH1253899.1"/>
    <property type="molecule type" value="Genomic_DNA"/>
</dbReference>
<evidence type="ECO:0000256" key="3">
    <source>
        <dbReference type="ARBA" id="ARBA00023125"/>
    </source>
</evidence>
<accession>A0A8K0EHX4</accession>
<dbReference type="PANTHER" id="PTHR15348">
    <property type="entry name" value="AT-RICH INTERACTIVE DOMAIN-CONTAINING PROTEIN ARID DOMAIN- CONTAINING PROTEIN DEAD RINGER PROTEIN B-CELL REGULATOR OF IGH TRANSCRIPTION BRIGHT"/>
    <property type="match status" value="1"/>
</dbReference>
<feature type="domain" description="REKLES" evidence="8">
    <location>
        <begin position="370"/>
        <end position="479"/>
    </location>
</feature>
<dbReference type="OrthoDB" id="10044343at2759"/>
<gene>
    <name evidence="9" type="primary">ARID3B</name>
    <name evidence="9" type="ORF">BLAG_LOCUS13501</name>
</gene>
<dbReference type="SUPFAM" id="SSF46774">
    <property type="entry name" value="ARID-like"/>
    <property type="match status" value="1"/>
</dbReference>
<dbReference type="Gene3D" id="1.10.150.60">
    <property type="entry name" value="ARID DNA-binding domain"/>
    <property type="match status" value="1"/>
</dbReference>
<dbReference type="PANTHER" id="PTHR15348:SF0">
    <property type="entry name" value="PROTEIN DEAD RINGER"/>
    <property type="match status" value="1"/>
</dbReference>
<evidence type="ECO:0000259" key="8">
    <source>
        <dbReference type="PROSITE" id="PS51486"/>
    </source>
</evidence>
<feature type="domain" description="ARID" evidence="7">
    <location>
        <begin position="173"/>
        <end position="265"/>
    </location>
</feature>
<dbReference type="Pfam" id="PF01388">
    <property type="entry name" value="ARID"/>
    <property type="match status" value="1"/>
</dbReference>
<dbReference type="GO" id="GO:0003677">
    <property type="term" value="F:DNA binding"/>
    <property type="evidence" value="ECO:0007669"/>
    <property type="project" value="UniProtKB-KW"/>
</dbReference>
<evidence type="ECO:0000256" key="4">
    <source>
        <dbReference type="ARBA" id="ARBA00023163"/>
    </source>
</evidence>
<keyword evidence="2" id="KW-0805">Transcription regulation</keyword>
<name>A0A8K0EHX4_BRALA</name>
<evidence type="ECO:0000256" key="1">
    <source>
        <dbReference type="ARBA" id="ARBA00004123"/>
    </source>
</evidence>
<dbReference type="Proteomes" id="UP000838412">
    <property type="component" value="Chromosome 2"/>
</dbReference>
<feature type="compositionally biased region" description="Basic and acidic residues" evidence="6">
    <location>
        <begin position="394"/>
        <end position="415"/>
    </location>
</feature>
<evidence type="ECO:0000256" key="5">
    <source>
        <dbReference type="ARBA" id="ARBA00023242"/>
    </source>
</evidence>
<dbReference type="FunFam" id="1.10.150.60:FF:000007">
    <property type="entry name" value="AT-rich interactive domain-containing protein 3C"/>
    <property type="match status" value="1"/>
</dbReference>
<dbReference type="PROSITE" id="PS51011">
    <property type="entry name" value="ARID"/>
    <property type="match status" value="1"/>
</dbReference>
<reference evidence="9" key="1">
    <citation type="submission" date="2022-01" db="EMBL/GenBank/DDBJ databases">
        <authorList>
            <person name="Braso-Vives M."/>
        </authorList>
    </citation>
    <scope>NUCLEOTIDE SEQUENCE</scope>
</reference>
<dbReference type="GO" id="GO:0006357">
    <property type="term" value="P:regulation of transcription by RNA polymerase II"/>
    <property type="evidence" value="ECO:0007669"/>
    <property type="project" value="InterPro"/>
</dbReference>
<evidence type="ECO:0000313" key="9">
    <source>
        <dbReference type="EMBL" id="CAH1253899.1"/>
    </source>
</evidence>
<keyword evidence="3" id="KW-0238">DNA-binding</keyword>
<feature type="region of interest" description="Disordered" evidence="6">
    <location>
        <begin position="1"/>
        <end position="76"/>
    </location>
</feature>
<dbReference type="SMART" id="SM00501">
    <property type="entry name" value="BRIGHT"/>
    <property type="match status" value="1"/>
</dbReference>
<evidence type="ECO:0000256" key="6">
    <source>
        <dbReference type="SAM" id="MobiDB-lite"/>
    </source>
</evidence>
<evidence type="ECO:0000313" key="10">
    <source>
        <dbReference type="Proteomes" id="UP000838412"/>
    </source>
</evidence>
<comment type="subcellular location">
    <subcellularLocation>
        <location evidence="1">Nucleus</location>
    </subcellularLocation>
</comment>
<dbReference type="InterPro" id="IPR023334">
    <property type="entry name" value="REKLES_domain"/>
</dbReference>
<feature type="region of interest" description="Disordered" evidence="6">
    <location>
        <begin position="384"/>
        <end position="421"/>
    </location>
</feature>
<sequence length="500" mass="55707">MKVDSGGVDLSTMESLQRQASRDLSDDDSVSLEPGEIPPEELRRQVAEATAGDRPLNLEHPGPRQPDQAAAKENANAAVSVSVPGHFHQGLGVDTSPPELSPESRELAFMQQHLNAHAHQAEWSFQEQFKQKQRKIPAALDSMKVPGQRQSDFGHSAHQYMTALNELYEIDDDPKRKEFLDNLFTFMQKRGTPVNRIPIMAKQTLDLYQLFNLVVERGGLVEVINKKLWREITKGLNLPSSITSAAFTLRTQYMKYLYPYECETKKLSSPLELQAAIDGNRRESRRASFSYQYGSAPTMIPPQARLLATGNGTPHSASDDEVAVISPHHHHHLGSPVSALASLANHTSALEQLRREALADGEPQAKRLAAAIERATDYMFAAERAEQQQQQQQQRERVQQEMQVQREREQREREQHHHHLQQRIAVPQLPAANIKIGSLDNSDNKSLILDMSSSNAIGVSIELNGVLYQGVLYARNAVPTLSPHEPGPQSAASIPRSNAV</sequence>
<dbReference type="SMART" id="SM01014">
    <property type="entry name" value="ARID"/>
    <property type="match status" value="1"/>
</dbReference>
<dbReference type="InterPro" id="IPR045147">
    <property type="entry name" value="ARI3A/B/C"/>
</dbReference>
<protein>
    <submittedName>
        <fullName evidence="9">ARID3B protein</fullName>
    </submittedName>
</protein>
<dbReference type="PROSITE" id="PS51486">
    <property type="entry name" value="REKLES"/>
    <property type="match status" value="1"/>
</dbReference>
<dbReference type="CDD" id="cd16867">
    <property type="entry name" value="ARID_ARID3"/>
    <property type="match status" value="1"/>
</dbReference>
<evidence type="ECO:0000256" key="2">
    <source>
        <dbReference type="ARBA" id="ARBA00023015"/>
    </source>
</evidence>
<organism evidence="9 10">
    <name type="scientific">Branchiostoma lanceolatum</name>
    <name type="common">Common lancelet</name>
    <name type="synonym">Amphioxus lanceolatum</name>
    <dbReference type="NCBI Taxonomy" id="7740"/>
    <lineage>
        <taxon>Eukaryota</taxon>
        <taxon>Metazoa</taxon>
        <taxon>Chordata</taxon>
        <taxon>Cephalochordata</taxon>
        <taxon>Leptocardii</taxon>
        <taxon>Amphioxiformes</taxon>
        <taxon>Branchiostomatidae</taxon>
        <taxon>Branchiostoma</taxon>
    </lineage>
</organism>
<dbReference type="InterPro" id="IPR036431">
    <property type="entry name" value="ARID_dom_sf"/>
</dbReference>
<dbReference type="GO" id="GO:0005634">
    <property type="term" value="C:nucleus"/>
    <property type="evidence" value="ECO:0007669"/>
    <property type="project" value="UniProtKB-SubCell"/>
</dbReference>
<proteinExistence type="predicted"/>
<keyword evidence="10" id="KW-1185">Reference proteome</keyword>
<keyword evidence="5" id="KW-0539">Nucleus</keyword>
<dbReference type="InterPro" id="IPR001606">
    <property type="entry name" value="ARID_dom"/>
</dbReference>
<keyword evidence="4" id="KW-0804">Transcription</keyword>
<dbReference type="AlphaFoldDB" id="A0A8K0EHX4"/>
<evidence type="ECO:0000259" key="7">
    <source>
        <dbReference type="PROSITE" id="PS51011"/>
    </source>
</evidence>